<dbReference type="SUPFAM" id="SSF47413">
    <property type="entry name" value="lambda repressor-like DNA-binding domains"/>
    <property type="match status" value="1"/>
</dbReference>
<keyword evidence="7" id="KW-1185">Reference proteome</keyword>
<evidence type="ECO:0000313" key="6">
    <source>
        <dbReference type="EMBL" id="MFC3442586.1"/>
    </source>
</evidence>
<dbReference type="PANTHER" id="PTHR40661:SF3">
    <property type="entry name" value="FELS-1 PROPHAGE TRANSCRIPTIONAL REGULATOR"/>
    <property type="match status" value="1"/>
</dbReference>
<organism evidence="6 7">
    <name type="scientific">Sphingobium rhizovicinum</name>
    <dbReference type="NCBI Taxonomy" id="432308"/>
    <lineage>
        <taxon>Bacteria</taxon>
        <taxon>Pseudomonadati</taxon>
        <taxon>Pseudomonadota</taxon>
        <taxon>Alphaproteobacteria</taxon>
        <taxon>Sphingomonadales</taxon>
        <taxon>Sphingomonadaceae</taxon>
        <taxon>Sphingobium</taxon>
    </lineage>
</organism>
<dbReference type="PROSITE" id="PS50943">
    <property type="entry name" value="HTH_CROC1"/>
    <property type="match status" value="1"/>
</dbReference>
<feature type="compositionally biased region" description="Basic and acidic residues" evidence="4">
    <location>
        <begin position="10"/>
        <end position="21"/>
    </location>
</feature>
<gene>
    <name evidence="6" type="ORF">ACFOKF_15530</name>
</gene>
<dbReference type="Proteomes" id="UP001595681">
    <property type="component" value="Unassembled WGS sequence"/>
</dbReference>
<comment type="caution">
    <text evidence="6">The sequence shown here is derived from an EMBL/GenBank/DDBJ whole genome shotgun (WGS) entry which is preliminary data.</text>
</comment>
<protein>
    <submittedName>
        <fullName evidence="6">Helix-turn-helix domain-containing protein</fullName>
    </submittedName>
</protein>
<feature type="region of interest" description="Disordered" evidence="4">
    <location>
        <begin position="1"/>
        <end position="25"/>
    </location>
</feature>
<reference evidence="7" key="1">
    <citation type="journal article" date="2019" name="Int. J. Syst. Evol. Microbiol.">
        <title>The Global Catalogue of Microorganisms (GCM) 10K type strain sequencing project: providing services to taxonomists for standard genome sequencing and annotation.</title>
        <authorList>
            <consortium name="The Broad Institute Genomics Platform"/>
            <consortium name="The Broad Institute Genome Sequencing Center for Infectious Disease"/>
            <person name="Wu L."/>
            <person name="Ma J."/>
        </authorList>
    </citation>
    <scope>NUCLEOTIDE SEQUENCE [LARGE SCALE GENOMIC DNA]</scope>
    <source>
        <strain evidence="7">CCM 7491</strain>
    </source>
</reference>
<accession>A0ABV7NK93</accession>
<dbReference type="SMART" id="SM00530">
    <property type="entry name" value="HTH_XRE"/>
    <property type="match status" value="1"/>
</dbReference>
<keyword evidence="2" id="KW-0238">DNA-binding</keyword>
<evidence type="ECO:0000256" key="4">
    <source>
        <dbReference type="SAM" id="MobiDB-lite"/>
    </source>
</evidence>
<name>A0ABV7NK93_9SPHN</name>
<evidence type="ECO:0000259" key="5">
    <source>
        <dbReference type="PROSITE" id="PS50943"/>
    </source>
</evidence>
<dbReference type="InterPro" id="IPR010982">
    <property type="entry name" value="Lambda_DNA-bd_dom_sf"/>
</dbReference>
<sequence>MSKASVVRSNKLDHKDEDLDRQAPAAFGERLRERAAEIGLGMAEIGRLSGIKKQSMSGYWNGDRLCGSDKLFSLSDVLGVNARWLVSGKGQKSGGDLIAVEDADWEPVPLFDLRNVTDTGKGEPLSWTPFRKDWLRNNLGTASDLYLVKLISGYRGRIEDNHLYEGDLVFVREITMGELADGNIVIWRRDGALKVARFAVQQRDRDLGDIIYPGEVSEDQFVPVCRIYAKFLQRVG</sequence>
<proteinExistence type="predicted"/>
<evidence type="ECO:0000313" key="7">
    <source>
        <dbReference type="Proteomes" id="UP001595681"/>
    </source>
</evidence>
<dbReference type="Gene3D" id="1.10.260.40">
    <property type="entry name" value="lambda repressor-like DNA-binding domains"/>
    <property type="match status" value="1"/>
</dbReference>
<feature type="domain" description="HTH cro/C1-type" evidence="5">
    <location>
        <begin position="31"/>
        <end position="85"/>
    </location>
</feature>
<dbReference type="PANTHER" id="PTHR40661">
    <property type="match status" value="1"/>
</dbReference>
<dbReference type="InterPro" id="IPR001387">
    <property type="entry name" value="Cro/C1-type_HTH"/>
</dbReference>
<evidence type="ECO:0000256" key="1">
    <source>
        <dbReference type="ARBA" id="ARBA00023015"/>
    </source>
</evidence>
<evidence type="ECO:0000256" key="2">
    <source>
        <dbReference type="ARBA" id="ARBA00023125"/>
    </source>
</evidence>
<keyword evidence="1" id="KW-0805">Transcription regulation</keyword>
<dbReference type="CDD" id="cd00093">
    <property type="entry name" value="HTH_XRE"/>
    <property type="match status" value="1"/>
</dbReference>
<evidence type="ECO:0000256" key="3">
    <source>
        <dbReference type="ARBA" id="ARBA00023163"/>
    </source>
</evidence>
<dbReference type="EMBL" id="JBHRVU010000004">
    <property type="protein sequence ID" value="MFC3442586.1"/>
    <property type="molecule type" value="Genomic_DNA"/>
</dbReference>
<keyword evidence="3" id="KW-0804">Transcription</keyword>
<dbReference type="RefSeq" id="WP_380796779.1">
    <property type="nucleotide sequence ID" value="NZ_JBHRVU010000004.1"/>
</dbReference>